<dbReference type="EMBL" id="JAAWWB010000027">
    <property type="protein sequence ID" value="KAG6749431.1"/>
    <property type="molecule type" value="Genomic_DNA"/>
</dbReference>
<dbReference type="Proteomes" id="UP000886885">
    <property type="component" value="Chromosome 14A"/>
</dbReference>
<keyword evidence="2" id="KW-1185">Reference proteome</keyword>
<protein>
    <submittedName>
        <fullName evidence="1">Uncharacterized protein</fullName>
    </submittedName>
</protein>
<sequence length="316" mass="35315">MVKCQLIMTECSSRESPKENLRMKIGNRYTQFPRVVSSASESSALEEKLEILIEVSKTAAGCADLSSKNLLSVVLQLITQSLHYPSCHEYAVLFLKLLRNLCGGIVVSQVLAIVSLAGKEHLQAIWGGLFHHVFPMIAKVRRLPIVTEILLIASLETCPLHGLVDVVDTLLSPGLLELPFSLLHNLETPAIIRIVMKQADNLETTTTYTPEFCPCTGIRRDMVAVIDNCAHRRKLTEEGMYRMAIAESEFQGSVNVPELAGLSLGMEIDQKTHHAVLVNRFRFLDFEAVKETFAYASYLWLVQGLEDRTSQVIEQF</sequence>
<organism evidence="1 2">
    <name type="scientific">Populus tomentosa</name>
    <name type="common">Chinese white poplar</name>
    <dbReference type="NCBI Taxonomy" id="118781"/>
    <lineage>
        <taxon>Eukaryota</taxon>
        <taxon>Viridiplantae</taxon>
        <taxon>Streptophyta</taxon>
        <taxon>Embryophyta</taxon>
        <taxon>Tracheophyta</taxon>
        <taxon>Spermatophyta</taxon>
        <taxon>Magnoliopsida</taxon>
        <taxon>eudicotyledons</taxon>
        <taxon>Gunneridae</taxon>
        <taxon>Pentapetalae</taxon>
        <taxon>rosids</taxon>
        <taxon>fabids</taxon>
        <taxon>Malpighiales</taxon>
        <taxon>Salicaceae</taxon>
        <taxon>Saliceae</taxon>
        <taxon>Populus</taxon>
    </lineage>
</organism>
<dbReference type="OrthoDB" id="10500117at2759"/>
<name>A0A8X7YEQ6_POPTO</name>
<dbReference type="AlphaFoldDB" id="A0A8X7YEQ6"/>
<dbReference type="PANTHER" id="PTHR13255:SF0">
    <property type="entry name" value="ATAXIN-10"/>
    <property type="match status" value="1"/>
</dbReference>
<evidence type="ECO:0000313" key="2">
    <source>
        <dbReference type="Proteomes" id="UP000886885"/>
    </source>
</evidence>
<dbReference type="InterPro" id="IPR051374">
    <property type="entry name" value="Ataxin-10/CTR86_families"/>
</dbReference>
<dbReference type="PANTHER" id="PTHR13255">
    <property type="entry name" value="ATAXIN-10"/>
    <property type="match status" value="1"/>
</dbReference>
<reference evidence="1" key="1">
    <citation type="journal article" date="2020" name="bioRxiv">
        <title>Hybrid origin of Populus tomentosa Carr. identified through genome sequencing and phylogenomic analysis.</title>
        <authorList>
            <person name="An X."/>
            <person name="Gao K."/>
            <person name="Chen Z."/>
            <person name="Li J."/>
            <person name="Yang X."/>
            <person name="Yang X."/>
            <person name="Zhou J."/>
            <person name="Guo T."/>
            <person name="Zhao T."/>
            <person name="Huang S."/>
            <person name="Miao D."/>
            <person name="Khan W.U."/>
            <person name="Rao P."/>
            <person name="Ye M."/>
            <person name="Lei B."/>
            <person name="Liao W."/>
            <person name="Wang J."/>
            <person name="Ji L."/>
            <person name="Li Y."/>
            <person name="Guo B."/>
            <person name="Mustafa N.S."/>
            <person name="Li S."/>
            <person name="Yun Q."/>
            <person name="Keller S.R."/>
            <person name="Mao J."/>
            <person name="Zhang R."/>
            <person name="Strauss S.H."/>
        </authorList>
    </citation>
    <scope>NUCLEOTIDE SEQUENCE</scope>
    <source>
        <strain evidence="1">GM15</strain>
        <tissue evidence="1">Leaf</tissue>
    </source>
</reference>
<proteinExistence type="predicted"/>
<comment type="caution">
    <text evidence="1">The sequence shown here is derived from an EMBL/GenBank/DDBJ whole genome shotgun (WGS) entry which is preliminary data.</text>
</comment>
<dbReference type="GO" id="GO:0005829">
    <property type="term" value="C:cytosol"/>
    <property type="evidence" value="ECO:0007669"/>
    <property type="project" value="TreeGrafter"/>
</dbReference>
<gene>
    <name evidence="1" type="ORF">POTOM_046477</name>
</gene>
<accession>A0A8X7YEQ6</accession>
<evidence type="ECO:0000313" key="1">
    <source>
        <dbReference type="EMBL" id="KAG6749431.1"/>
    </source>
</evidence>